<evidence type="ECO:0000259" key="4">
    <source>
        <dbReference type="Pfam" id="PF25954"/>
    </source>
</evidence>
<dbReference type="InterPro" id="IPR051909">
    <property type="entry name" value="MFP_Cation_Efflux"/>
</dbReference>
<dbReference type="InterPro" id="IPR058792">
    <property type="entry name" value="Beta-barrel_RND_2"/>
</dbReference>
<evidence type="ECO:0000259" key="6">
    <source>
        <dbReference type="Pfam" id="PF25975"/>
    </source>
</evidence>
<dbReference type="InterPro" id="IPR058647">
    <property type="entry name" value="BSH_CzcB-like"/>
</dbReference>
<keyword evidence="2" id="KW-0813">Transport</keyword>
<sequence length="460" mass="47806">MPTNGFRRSGKMIHTSPSSTAHAFAINGSEAGHGPLPLRRTLAVTKHRLLLSAAMVAIALAAGFAAGRSLPSASIAAPVSVPAAAAADPGLPATITLSEPKLANLQLQIEEAKSGPLVQALSATGSVGYDQLHVARIRPVARGRIEALDVTAGDRVVAGQRLAVLDNFDLSAAHSRVLSAEAALSQAQAQLRAASAAYDRAASLIRNDLVTQAEVEARRATVATMEADLRTKQAELQRYREEEARLLPMRPAATGASPSSDQPTLGSRGAIVAPFAGVVDSVSVAKGEIVDPAASILTVSDLSTVWVQADVAERDLGAVKVGDAVEVRVRAFPGRVFTGRVTYIPDQIETTTGMAKVRCEIPNPDGAMRVNMFASVTILSPQGGNAVLVPSESLQEVNGQSVVFIPTGDRQFAWRAVRTGPVANGKTQITSGLAAGTAVVGEGSYWLKAALMQSTIPDQG</sequence>
<dbReference type="PANTHER" id="PTHR30097">
    <property type="entry name" value="CATION EFFLUX SYSTEM PROTEIN CUSB"/>
    <property type="match status" value="1"/>
</dbReference>
<reference evidence="7 8" key="1">
    <citation type="submission" date="2019-08" db="EMBL/GenBank/DDBJ databases">
        <title>Bradyrhizobium hipponensis sp. nov., a rhizobium isolated from a Lupinus angustifolius root nodule in Tunisia.</title>
        <authorList>
            <person name="Off K."/>
            <person name="Rejili M."/>
            <person name="Mars M."/>
            <person name="Brachmann A."/>
            <person name="Marin M."/>
        </authorList>
    </citation>
    <scope>NUCLEOTIDE SEQUENCE [LARGE SCALE GENOMIC DNA]</scope>
    <source>
        <strain evidence="7 8">CTAW71</strain>
    </source>
</reference>
<dbReference type="Gene3D" id="1.10.287.470">
    <property type="entry name" value="Helix hairpin bin"/>
    <property type="match status" value="1"/>
</dbReference>
<keyword evidence="8" id="KW-1185">Reference proteome</keyword>
<keyword evidence="3" id="KW-0812">Transmembrane</keyword>
<dbReference type="FunFam" id="2.40.30.170:FF:000010">
    <property type="entry name" value="Efflux RND transporter periplasmic adaptor subunit"/>
    <property type="match status" value="1"/>
</dbReference>
<dbReference type="Pfam" id="PF25975">
    <property type="entry name" value="CzcB_C"/>
    <property type="match status" value="1"/>
</dbReference>
<evidence type="ECO:0000256" key="1">
    <source>
        <dbReference type="ARBA" id="ARBA00009477"/>
    </source>
</evidence>
<dbReference type="InterPro" id="IPR006143">
    <property type="entry name" value="RND_pump_MFP"/>
</dbReference>
<dbReference type="PANTHER" id="PTHR30097:SF16">
    <property type="entry name" value="CATION EFFLUX SYSTEM (CZCB-LIKE)"/>
    <property type="match status" value="1"/>
</dbReference>
<dbReference type="OrthoDB" id="9806939at2"/>
<evidence type="ECO:0000256" key="3">
    <source>
        <dbReference type="SAM" id="Phobius"/>
    </source>
</evidence>
<dbReference type="SUPFAM" id="SSF111369">
    <property type="entry name" value="HlyD-like secretion proteins"/>
    <property type="match status" value="2"/>
</dbReference>
<dbReference type="InterPro" id="IPR058649">
    <property type="entry name" value="CzcB_C"/>
</dbReference>
<accession>A0A5D3KP36</accession>
<dbReference type="Proteomes" id="UP000324758">
    <property type="component" value="Unassembled WGS sequence"/>
</dbReference>
<dbReference type="GO" id="GO:0022857">
    <property type="term" value="F:transmembrane transporter activity"/>
    <property type="evidence" value="ECO:0007669"/>
    <property type="project" value="InterPro"/>
</dbReference>
<gene>
    <name evidence="7" type="ORF">FXB40_02365</name>
</gene>
<organism evidence="7 8">
    <name type="scientific">Bradyrhizobium rifense</name>
    <dbReference type="NCBI Taxonomy" id="515499"/>
    <lineage>
        <taxon>Bacteria</taxon>
        <taxon>Pseudomonadati</taxon>
        <taxon>Pseudomonadota</taxon>
        <taxon>Alphaproteobacteria</taxon>
        <taxon>Hyphomicrobiales</taxon>
        <taxon>Nitrobacteraceae</taxon>
        <taxon>Bradyrhizobium</taxon>
    </lineage>
</organism>
<proteinExistence type="inferred from homology"/>
<dbReference type="Gene3D" id="2.40.50.100">
    <property type="match status" value="1"/>
</dbReference>
<evidence type="ECO:0000259" key="5">
    <source>
        <dbReference type="Pfam" id="PF25973"/>
    </source>
</evidence>
<name>A0A5D3KP36_9BRAD</name>
<protein>
    <submittedName>
        <fullName evidence="7">Efflux RND transporter periplasmic adaptor subunit</fullName>
    </submittedName>
</protein>
<evidence type="ECO:0000313" key="8">
    <source>
        <dbReference type="Proteomes" id="UP000324758"/>
    </source>
</evidence>
<dbReference type="NCBIfam" id="TIGR01730">
    <property type="entry name" value="RND_mfp"/>
    <property type="match status" value="1"/>
</dbReference>
<comment type="similarity">
    <text evidence="1">Belongs to the membrane fusion protein (MFP) (TC 8.A.1) family.</text>
</comment>
<feature type="domain" description="CzcB-like barrel-sandwich hybrid" evidence="5">
    <location>
        <begin position="134"/>
        <end position="301"/>
    </location>
</feature>
<dbReference type="Pfam" id="PF25954">
    <property type="entry name" value="Beta-barrel_RND_2"/>
    <property type="match status" value="1"/>
</dbReference>
<dbReference type="EMBL" id="VSSS01000006">
    <property type="protein sequence ID" value="TYL99691.1"/>
    <property type="molecule type" value="Genomic_DNA"/>
</dbReference>
<keyword evidence="3" id="KW-0472">Membrane</keyword>
<dbReference type="Pfam" id="PF25973">
    <property type="entry name" value="BSH_CzcB"/>
    <property type="match status" value="1"/>
</dbReference>
<dbReference type="GO" id="GO:0016020">
    <property type="term" value="C:membrane"/>
    <property type="evidence" value="ECO:0007669"/>
    <property type="project" value="InterPro"/>
</dbReference>
<feature type="transmembrane region" description="Helical" evidence="3">
    <location>
        <begin position="49"/>
        <end position="67"/>
    </location>
</feature>
<feature type="domain" description="CusB-like beta-barrel" evidence="4">
    <location>
        <begin position="304"/>
        <end position="379"/>
    </location>
</feature>
<dbReference type="Gene3D" id="2.40.420.20">
    <property type="match status" value="1"/>
</dbReference>
<feature type="domain" description="CzcB-like C-terminal circularly permuted SH3-like" evidence="6">
    <location>
        <begin position="387"/>
        <end position="448"/>
    </location>
</feature>
<dbReference type="AlphaFoldDB" id="A0A5D3KP36"/>
<dbReference type="Gene3D" id="2.40.30.170">
    <property type="match status" value="1"/>
</dbReference>
<evidence type="ECO:0000313" key="7">
    <source>
        <dbReference type="EMBL" id="TYL99691.1"/>
    </source>
</evidence>
<evidence type="ECO:0000256" key="2">
    <source>
        <dbReference type="ARBA" id="ARBA00022448"/>
    </source>
</evidence>
<comment type="caution">
    <text evidence="7">The sequence shown here is derived from an EMBL/GenBank/DDBJ whole genome shotgun (WGS) entry which is preliminary data.</text>
</comment>
<keyword evidence="3" id="KW-1133">Transmembrane helix</keyword>